<gene>
    <name evidence="3" type="ORF">OBBRIDRAFT_601525</name>
</gene>
<feature type="domain" description="Ubiquitin-like" evidence="2">
    <location>
        <begin position="16"/>
        <end position="90"/>
    </location>
</feature>
<evidence type="ECO:0000313" key="3">
    <source>
        <dbReference type="EMBL" id="OCH90366.1"/>
    </source>
</evidence>
<protein>
    <recommendedName>
        <fullName evidence="2">Ubiquitin-like domain-containing protein</fullName>
    </recommendedName>
</protein>
<dbReference type="InterPro" id="IPR029071">
    <property type="entry name" value="Ubiquitin-like_domsf"/>
</dbReference>
<reference evidence="3 4" key="1">
    <citation type="submission" date="2016-07" db="EMBL/GenBank/DDBJ databases">
        <title>Draft genome of the white-rot fungus Obba rivulosa 3A-2.</title>
        <authorList>
            <consortium name="DOE Joint Genome Institute"/>
            <person name="Miettinen O."/>
            <person name="Riley R."/>
            <person name="Acob R."/>
            <person name="Barry K."/>
            <person name="Cullen D."/>
            <person name="De Vries R."/>
            <person name="Hainaut M."/>
            <person name="Hatakka A."/>
            <person name="Henrissat B."/>
            <person name="Hilden K."/>
            <person name="Kuo R."/>
            <person name="Labutti K."/>
            <person name="Lipzen A."/>
            <person name="Makela M.R."/>
            <person name="Sandor L."/>
            <person name="Spatafora J.W."/>
            <person name="Grigoriev I.V."/>
            <person name="Hibbett D.S."/>
        </authorList>
    </citation>
    <scope>NUCLEOTIDE SEQUENCE [LARGE SCALE GENOMIC DNA]</scope>
    <source>
        <strain evidence="3 4">3A-2</strain>
    </source>
</reference>
<dbReference type="Gene3D" id="3.10.20.90">
    <property type="entry name" value="Phosphatidylinositol 3-kinase Catalytic Subunit, Chain A, domain 1"/>
    <property type="match status" value="1"/>
</dbReference>
<name>A0A8E2ATL1_9APHY</name>
<dbReference type="Proteomes" id="UP000250043">
    <property type="component" value="Unassembled WGS sequence"/>
</dbReference>
<accession>A0A8E2ATL1</accession>
<dbReference type="PANTHER" id="PTHR10562">
    <property type="entry name" value="SMALL UBIQUITIN-RELATED MODIFIER"/>
    <property type="match status" value="1"/>
</dbReference>
<dbReference type="InterPro" id="IPR022617">
    <property type="entry name" value="Rad60/SUMO-like_dom"/>
</dbReference>
<dbReference type="SUPFAM" id="SSF54236">
    <property type="entry name" value="Ubiquitin-like"/>
    <property type="match status" value="1"/>
</dbReference>
<evidence type="ECO:0000259" key="2">
    <source>
        <dbReference type="PROSITE" id="PS50053"/>
    </source>
</evidence>
<dbReference type="OrthoDB" id="442921at2759"/>
<feature type="region of interest" description="Disordered" evidence="1">
    <location>
        <begin position="69"/>
        <end position="93"/>
    </location>
</feature>
<sequence length="93" mass="10126">MSAPPEEELVDVKPKVALVINHEGQQCTVKVKANTLLKKVFDAAESRFNVPPGTLRFTFEGQRIQGHQTPGELEMEDGDQIDAHLGQTGGGRS</sequence>
<dbReference type="EMBL" id="KV722405">
    <property type="protein sequence ID" value="OCH90366.1"/>
    <property type="molecule type" value="Genomic_DNA"/>
</dbReference>
<evidence type="ECO:0000256" key="1">
    <source>
        <dbReference type="SAM" id="MobiDB-lite"/>
    </source>
</evidence>
<keyword evidence="4" id="KW-1185">Reference proteome</keyword>
<proteinExistence type="predicted"/>
<dbReference type="InterPro" id="IPR000626">
    <property type="entry name" value="Ubiquitin-like_dom"/>
</dbReference>
<evidence type="ECO:0000313" key="4">
    <source>
        <dbReference type="Proteomes" id="UP000250043"/>
    </source>
</evidence>
<organism evidence="3 4">
    <name type="scientific">Obba rivulosa</name>
    <dbReference type="NCBI Taxonomy" id="1052685"/>
    <lineage>
        <taxon>Eukaryota</taxon>
        <taxon>Fungi</taxon>
        <taxon>Dikarya</taxon>
        <taxon>Basidiomycota</taxon>
        <taxon>Agaricomycotina</taxon>
        <taxon>Agaricomycetes</taxon>
        <taxon>Polyporales</taxon>
        <taxon>Gelatoporiaceae</taxon>
        <taxon>Obba</taxon>
    </lineage>
</organism>
<dbReference type="AlphaFoldDB" id="A0A8E2ATL1"/>
<dbReference type="PROSITE" id="PS50053">
    <property type="entry name" value="UBIQUITIN_2"/>
    <property type="match status" value="1"/>
</dbReference>
<dbReference type="Pfam" id="PF11976">
    <property type="entry name" value="Rad60-SLD"/>
    <property type="match status" value="1"/>
</dbReference>
<dbReference type="CDD" id="cd01763">
    <property type="entry name" value="Ubl_SUMO_like"/>
    <property type="match status" value="1"/>
</dbReference>